<keyword evidence="3" id="KW-1185">Reference proteome</keyword>
<dbReference type="PANTHER" id="PTHR10151">
    <property type="entry name" value="ECTONUCLEOTIDE PYROPHOSPHATASE/PHOSPHODIESTERASE"/>
    <property type="match status" value="1"/>
</dbReference>
<reference evidence="2 3" key="1">
    <citation type="submission" date="2021-05" db="EMBL/GenBank/DDBJ databases">
        <title>Novel Bacillus species.</title>
        <authorList>
            <person name="Liu G."/>
        </authorList>
    </citation>
    <scope>NUCLEOTIDE SEQUENCE [LARGE SCALE GENOMIC DNA]</scope>
    <source>
        <strain evidence="3">FJAT-49780</strain>
    </source>
</reference>
<dbReference type="Gene3D" id="3.40.720.10">
    <property type="entry name" value="Alkaline Phosphatase, subunit A"/>
    <property type="match status" value="1"/>
</dbReference>
<gene>
    <name evidence="2" type="ORF">KHA97_23120</name>
</gene>
<dbReference type="InterPro" id="IPR017850">
    <property type="entry name" value="Alkaline_phosphatase_core_sf"/>
</dbReference>
<dbReference type="Proteomes" id="UP000681414">
    <property type="component" value="Unassembled WGS sequence"/>
</dbReference>
<organism evidence="2 3">
    <name type="scientific">Lederbergia citri</name>
    <dbReference type="NCBI Taxonomy" id="2833580"/>
    <lineage>
        <taxon>Bacteria</taxon>
        <taxon>Bacillati</taxon>
        <taxon>Bacillota</taxon>
        <taxon>Bacilli</taxon>
        <taxon>Bacillales</taxon>
        <taxon>Bacillaceae</taxon>
        <taxon>Lederbergia</taxon>
    </lineage>
</organism>
<evidence type="ECO:0000313" key="2">
    <source>
        <dbReference type="EMBL" id="MBS4197934.1"/>
    </source>
</evidence>
<name>A0A942TKG2_9BACI</name>
<feature type="signal peptide" evidence="1">
    <location>
        <begin position="1"/>
        <end position="23"/>
    </location>
</feature>
<evidence type="ECO:0000256" key="1">
    <source>
        <dbReference type="SAM" id="SignalP"/>
    </source>
</evidence>
<dbReference type="AlphaFoldDB" id="A0A942TKG2"/>
<dbReference type="SUPFAM" id="SSF53649">
    <property type="entry name" value="Alkaline phosphatase-like"/>
    <property type="match status" value="1"/>
</dbReference>
<sequence>MKKQILLLTMISVLVMPSFTLSAEEKGTIMVVSFDGMRHDFLEGYMNEGDMPYFTEVADKGLYAKKIRTIFPSLTSASHAAIATGAKPHVTGMVSNEIHKPNKNLTNRDSAFFSPLDAEPVWSIARKAGKTTATVLFPGSNPEYGNEADYAVYYGDTWAESDFVSLDFKSEGSIKKVSFPLKLDKQDNRTVYIEAKRSGNQKKYDTFYVSFEPNMKSAEKVYLNEWGSLSFPVKDKGLAGFSFKLKAKKPDLSDAKLYRTAVTSAVIEGPSGFKKTINDNFSFFPVQDDDMALKKKWITRKEYEEISTRFAQWTTDVSLYLKEQYKPDLLFFYYPQVDHESHNYLLTDPRQPGYSREKSKRYMGYIRWAYRLSDRMLGQTLSKINDRERIFLVSDHGMEPVHSSLSPNEELEKHGLLVKDSDGKIDVKKSKAFAIASGSIANIFINLKGTQKDGAVDQKEYPSVRNDIVSIFKNVRVKTKKAPIKQYFSFLYGQFRGDFIGADRDKSQSFKAIKDTALFSPFKHKINPYEKVILPKKSQNQNKDKNLGDVLLVAKKGYYMTQEDGEKVLSADVLGNHGGDPTRKELLPIFLAVGNGIPQGTIQSEISTLDIAPTLYKIMDINQPDFVEGKSIPELVERK</sequence>
<dbReference type="RefSeq" id="WP_213127165.1">
    <property type="nucleotide sequence ID" value="NZ_JAGYPG010000006.1"/>
</dbReference>
<dbReference type="Pfam" id="PF01663">
    <property type="entry name" value="Phosphodiest"/>
    <property type="match status" value="2"/>
</dbReference>
<proteinExistence type="predicted"/>
<dbReference type="PANTHER" id="PTHR10151:SF120">
    <property type="entry name" value="BIS(5'-ADENOSYL)-TRIPHOSPHATASE"/>
    <property type="match status" value="1"/>
</dbReference>
<dbReference type="InterPro" id="IPR002591">
    <property type="entry name" value="Phosphodiest/P_Trfase"/>
</dbReference>
<accession>A0A942TKG2</accession>
<feature type="chain" id="PRO_5037024083" evidence="1">
    <location>
        <begin position="24"/>
        <end position="639"/>
    </location>
</feature>
<dbReference type="GO" id="GO:0016787">
    <property type="term" value="F:hydrolase activity"/>
    <property type="evidence" value="ECO:0007669"/>
    <property type="project" value="UniProtKB-ARBA"/>
</dbReference>
<keyword evidence="1" id="KW-0732">Signal</keyword>
<evidence type="ECO:0000313" key="3">
    <source>
        <dbReference type="Proteomes" id="UP000681414"/>
    </source>
</evidence>
<comment type="caution">
    <text evidence="2">The sequence shown here is derived from an EMBL/GenBank/DDBJ whole genome shotgun (WGS) entry which is preliminary data.</text>
</comment>
<dbReference type="EMBL" id="JAGYPG010000006">
    <property type="protein sequence ID" value="MBS4197934.1"/>
    <property type="molecule type" value="Genomic_DNA"/>
</dbReference>
<protein>
    <submittedName>
        <fullName evidence="2">Alkaline phosphatase family protein</fullName>
    </submittedName>
</protein>